<comment type="caution">
    <text evidence="1">The sequence shown here is derived from an EMBL/GenBank/DDBJ whole genome shotgun (WGS) entry which is preliminary data.</text>
</comment>
<name>A0ABR1V8P5_9PEZI</name>
<organism evidence="1 2">
    <name type="scientific">Apiospora saccharicola</name>
    <dbReference type="NCBI Taxonomy" id="335842"/>
    <lineage>
        <taxon>Eukaryota</taxon>
        <taxon>Fungi</taxon>
        <taxon>Dikarya</taxon>
        <taxon>Ascomycota</taxon>
        <taxon>Pezizomycotina</taxon>
        <taxon>Sordariomycetes</taxon>
        <taxon>Xylariomycetidae</taxon>
        <taxon>Amphisphaeriales</taxon>
        <taxon>Apiosporaceae</taxon>
        <taxon>Apiospora</taxon>
    </lineage>
</organism>
<sequence length="105" mass="11588">MERAHHPLHRLEIDGQGSRCNVDAQGEAVPCATFWPQAMKPGPLRETSLGTDMSALITPMLETFAARLAMSQRSTQQNQMVSVPNFGRLEPSLESIHGTARLIDF</sequence>
<evidence type="ECO:0000313" key="2">
    <source>
        <dbReference type="Proteomes" id="UP001446871"/>
    </source>
</evidence>
<reference evidence="1 2" key="1">
    <citation type="submission" date="2023-01" db="EMBL/GenBank/DDBJ databases">
        <title>Analysis of 21 Apiospora genomes using comparative genomics revels a genus with tremendous synthesis potential of carbohydrate active enzymes and secondary metabolites.</title>
        <authorList>
            <person name="Sorensen T."/>
        </authorList>
    </citation>
    <scope>NUCLEOTIDE SEQUENCE [LARGE SCALE GENOMIC DNA]</scope>
    <source>
        <strain evidence="1 2">CBS 83171</strain>
    </source>
</reference>
<dbReference type="Proteomes" id="UP001446871">
    <property type="component" value="Unassembled WGS sequence"/>
</dbReference>
<proteinExistence type="predicted"/>
<gene>
    <name evidence="1" type="ORF">PG996_006685</name>
</gene>
<accession>A0ABR1V8P5</accession>
<evidence type="ECO:0000313" key="1">
    <source>
        <dbReference type="EMBL" id="KAK8067573.1"/>
    </source>
</evidence>
<protein>
    <submittedName>
        <fullName evidence="1">Uncharacterized protein</fullName>
    </submittedName>
</protein>
<dbReference type="EMBL" id="JAQQWM010000004">
    <property type="protein sequence ID" value="KAK8067573.1"/>
    <property type="molecule type" value="Genomic_DNA"/>
</dbReference>
<keyword evidence="2" id="KW-1185">Reference proteome</keyword>